<evidence type="ECO:0000256" key="11">
    <source>
        <dbReference type="ARBA" id="ARBA00023014"/>
    </source>
</evidence>
<keyword evidence="9 15" id="KW-0560">Oxidoreductase</keyword>
<keyword evidence="7 15" id="KW-0547">Nucleotide-binding</keyword>
<name>A0ABM7XG36_9BACT</name>
<dbReference type="EC" id="1.18.6.1" evidence="4 15"/>
<dbReference type="RefSeq" id="WP_248343420.1">
    <property type="nucleotide sequence ID" value="NZ_AP025592.1"/>
</dbReference>
<dbReference type="InterPro" id="IPR000510">
    <property type="entry name" value="Nase/OxRdtase_comp1"/>
</dbReference>
<evidence type="ECO:0000256" key="8">
    <source>
        <dbReference type="ARBA" id="ARBA00022840"/>
    </source>
</evidence>
<reference evidence="18" key="1">
    <citation type="journal article" date="2022" name="Int. J. Syst. Evol. Microbiol.">
        <title>Anaeromyxobacter oryzae sp. nov., Anaeromyxobacter diazotrophicus sp. nov. and Anaeromyxobacter paludicola sp. nov., isolated from paddy soils.</title>
        <authorList>
            <person name="Itoh H."/>
            <person name="Xu Z."/>
            <person name="Mise K."/>
            <person name="Masuda Y."/>
            <person name="Ushijima N."/>
            <person name="Hayakawa C."/>
            <person name="Shiratori Y."/>
            <person name="Senoo K."/>
        </authorList>
    </citation>
    <scope>NUCLEOTIDE SEQUENCE [LARGE SCALE GENOMIC DNA]</scope>
    <source>
        <strain evidence="18">Red630</strain>
    </source>
</reference>
<comment type="cofactor">
    <cofactor evidence="15">
        <name>[8Fe-7S] cluster</name>
        <dbReference type="ChEBI" id="CHEBI:21143"/>
    </cofactor>
    <text evidence="15">Binds 1 [8Fe-7S] cluster per heterodimer.</text>
</comment>
<feature type="domain" description="Nitrogenase/oxidoreductase component 1" evidence="16">
    <location>
        <begin position="50"/>
        <end position="472"/>
    </location>
</feature>
<proteinExistence type="inferred from homology"/>
<keyword evidence="10 15" id="KW-0408">Iron</keyword>
<gene>
    <name evidence="17" type="primary">nifK</name>
    <name evidence="17" type="ORF">AMPC_39550</name>
</gene>
<keyword evidence="11 15" id="KW-0411">Iron-sulfur</keyword>
<comment type="subunit">
    <text evidence="3 15">Tetramer of two alpha and two beta chains. Forms complex with the iron protein (nitrogenase component 2).</text>
</comment>
<evidence type="ECO:0000259" key="16">
    <source>
        <dbReference type="Pfam" id="PF00148"/>
    </source>
</evidence>
<dbReference type="SUPFAM" id="SSF53807">
    <property type="entry name" value="Helical backbone' metal receptor"/>
    <property type="match status" value="1"/>
</dbReference>
<evidence type="ECO:0000256" key="4">
    <source>
        <dbReference type="ARBA" id="ARBA00012773"/>
    </source>
</evidence>
<evidence type="ECO:0000256" key="5">
    <source>
        <dbReference type="ARBA" id="ARBA00014775"/>
    </source>
</evidence>
<dbReference type="InterPro" id="IPR000318">
    <property type="entry name" value="Nase_comp1_CS"/>
</dbReference>
<keyword evidence="6 15" id="KW-0479">Metal-binding</keyword>
<comment type="function">
    <text evidence="1 15">This molybdenum-iron protein is part of the nitrogenase complex that catalyzes the key enzymatic reactions in nitrogen fixation.</text>
</comment>
<comment type="catalytic activity">
    <reaction evidence="13 15">
        <text>N2 + 8 reduced [2Fe-2S]-[ferredoxin] + 16 ATP + 16 H2O = H2 + 8 oxidized [2Fe-2S]-[ferredoxin] + 2 NH4(+) + 16 ADP + 16 phosphate + 6 H(+)</text>
        <dbReference type="Rhea" id="RHEA:21448"/>
        <dbReference type="Rhea" id="RHEA-COMP:10000"/>
        <dbReference type="Rhea" id="RHEA-COMP:10001"/>
        <dbReference type="ChEBI" id="CHEBI:15377"/>
        <dbReference type="ChEBI" id="CHEBI:15378"/>
        <dbReference type="ChEBI" id="CHEBI:17997"/>
        <dbReference type="ChEBI" id="CHEBI:18276"/>
        <dbReference type="ChEBI" id="CHEBI:28938"/>
        <dbReference type="ChEBI" id="CHEBI:30616"/>
        <dbReference type="ChEBI" id="CHEBI:33737"/>
        <dbReference type="ChEBI" id="CHEBI:33738"/>
        <dbReference type="ChEBI" id="CHEBI:43474"/>
        <dbReference type="ChEBI" id="CHEBI:456216"/>
        <dbReference type="EC" id="1.18.6.1"/>
    </reaction>
</comment>
<evidence type="ECO:0000256" key="1">
    <source>
        <dbReference type="ARBA" id="ARBA00002621"/>
    </source>
</evidence>
<accession>A0ABM7XG36</accession>
<dbReference type="InterPro" id="IPR005976">
    <property type="entry name" value="Nase_Mo-Fe_CF_bsu"/>
</dbReference>
<evidence type="ECO:0000256" key="6">
    <source>
        <dbReference type="ARBA" id="ARBA00022723"/>
    </source>
</evidence>
<dbReference type="PROSITE" id="PS00699">
    <property type="entry name" value="NITROGENASE_1_1"/>
    <property type="match status" value="1"/>
</dbReference>
<evidence type="ECO:0000256" key="9">
    <source>
        <dbReference type="ARBA" id="ARBA00023002"/>
    </source>
</evidence>
<dbReference type="Proteomes" id="UP001162734">
    <property type="component" value="Chromosome"/>
</dbReference>
<dbReference type="Pfam" id="PF00148">
    <property type="entry name" value="Oxidored_nitro"/>
    <property type="match status" value="1"/>
</dbReference>
<dbReference type="Gene3D" id="3.40.50.1980">
    <property type="entry name" value="Nitrogenase molybdenum iron protein domain"/>
    <property type="match status" value="3"/>
</dbReference>
<evidence type="ECO:0000256" key="14">
    <source>
        <dbReference type="RuleBase" id="RU004021"/>
    </source>
</evidence>
<dbReference type="Gene3D" id="1.20.89.10">
    <property type="entry name" value="Nitrogenase Molybdenum-iron Protein, subunit B, domain 4"/>
    <property type="match status" value="1"/>
</dbReference>
<dbReference type="InterPro" id="IPR050152">
    <property type="entry name" value="ChlB/BchB/BchZ"/>
</dbReference>
<evidence type="ECO:0000256" key="7">
    <source>
        <dbReference type="ARBA" id="ARBA00022741"/>
    </source>
</evidence>
<dbReference type="EMBL" id="AP025592">
    <property type="protein sequence ID" value="BDG10842.1"/>
    <property type="molecule type" value="Genomic_DNA"/>
</dbReference>
<evidence type="ECO:0000313" key="18">
    <source>
        <dbReference type="Proteomes" id="UP001162734"/>
    </source>
</evidence>
<dbReference type="PANTHER" id="PTHR33712">
    <property type="entry name" value="LIGHT-INDEPENDENT PROTOCHLOROPHYLLIDE REDUCTASE SUBUNIT B"/>
    <property type="match status" value="1"/>
</dbReference>
<evidence type="ECO:0000256" key="10">
    <source>
        <dbReference type="ARBA" id="ARBA00023004"/>
    </source>
</evidence>
<dbReference type="PANTHER" id="PTHR33712:SF7">
    <property type="entry name" value="LIGHT-INDEPENDENT PROTOCHLOROPHYLLIDE REDUCTASE SUBUNIT B"/>
    <property type="match status" value="1"/>
</dbReference>
<evidence type="ECO:0000256" key="13">
    <source>
        <dbReference type="ARBA" id="ARBA00047967"/>
    </source>
</evidence>
<evidence type="ECO:0000256" key="15">
    <source>
        <dbReference type="RuleBase" id="RU364127"/>
    </source>
</evidence>
<keyword evidence="18" id="KW-1185">Reference proteome</keyword>
<evidence type="ECO:0000256" key="2">
    <source>
        <dbReference type="ARBA" id="ARBA00011002"/>
    </source>
</evidence>
<sequence>MSNELGLTVKPVCGISPEDEARVAAWIDTEEYRQKNFARQALTINPAHACQPLGAELAAHGFEGTLPFVHGSQGCASYYRSTLNRHFREPAPAVSDSMTEDGAVFGGQNNLHEGLENALALYKPKMVAVFTSCMPEIIGDDLTAFIKNARAKGIVPKDLPVPFANTPSFNGSHVQGYDAMVLAILQTLTAGRKVEGRCTGRLNLLPGFDANTGNYREYKRILEAFGIPYTLVADISDTFDSPNDGTYRLYPGGTKLEDAADSVNGKATLTLGAYATAKTFAWIKEEYSGVHASLPMPIGVAKTDAFLLKLSQLFGKPVPESLKAERGRAVDAMTDAQQYLHGKKFAVYGDADLLLGYVSFLLEMGATPYHVLCSKGSKKLEKELQALLDASPYGKAGKVYMNRDLWHLRSLLVTDPVDAVIGDTHGKFAARDAKVPLFRLGFPIFDRVNKHRVPLVGYQGAINLVTELVNKFLDLKDETCEERFFEMMR</sequence>
<comment type="similarity">
    <text evidence="2 14">Belongs to the NifD/NifK/NifE/NifN family.</text>
</comment>
<dbReference type="NCBIfam" id="TIGR01286">
    <property type="entry name" value="nifK"/>
    <property type="match status" value="1"/>
</dbReference>
<evidence type="ECO:0000256" key="12">
    <source>
        <dbReference type="ARBA" id="ARBA00023231"/>
    </source>
</evidence>
<evidence type="ECO:0000313" key="17">
    <source>
        <dbReference type="EMBL" id="BDG10842.1"/>
    </source>
</evidence>
<keyword evidence="12 14" id="KW-0535">Nitrogen fixation</keyword>
<keyword evidence="8 15" id="KW-0067">ATP-binding</keyword>
<evidence type="ECO:0000256" key="3">
    <source>
        <dbReference type="ARBA" id="ARBA00011462"/>
    </source>
</evidence>
<dbReference type="CDD" id="cd01974">
    <property type="entry name" value="Nitrogenase_MoFe_beta"/>
    <property type="match status" value="1"/>
</dbReference>
<protein>
    <recommendedName>
        <fullName evidence="5 15">Nitrogenase molybdenum-iron protein beta chain</fullName>
        <ecNumber evidence="4 15">1.18.6.1</ecNumber>
    </recommendedName>
    <alternativeName>
        <fullName evidence="15">Dinitrogenase</fullName>
    </alternativeName>
</protein>
<organism evidence="17 18">
    <name type="scientific">Anaeromyxobacter paludicola</name>
    <dbReference type="NCBI Taxonomy" id="2918171"/>
    <lineage>
        <taxon>Bacteria</taxon>
        <taxon>Pseudomonadati</taxon>
        <taxon>Myxococcota</taxon>
        <taxon>Myxococcia</taxon>
        <taxon>Myxococcales</taxon>
        <taxon>Cystobacterineae</taxon>
        <taxon>Anaeromyxobacteraceae</taxon>
        <taxon>Anaeromyxobacter</taxon>
    </lineage>
</organism>